<evidence type="ECO:0000313" key="4">
    <source>
        <dbReference type="EMBL" id="MBB3998479.1"/>
    </source>
</evidence>
<keyword evidence="1" id="KW-0175">Coiled coil</keyword>
<dbReference type="AlphaFoldDB" id="A0A7W6H4V5"/>
<organism evidence="4 5">
    <name type="scientific">Aureimonas pseudogalii</name>
    <dbReference type="NCBI Taxonomy" id="1744844"/>
    <lineage>
        <taxon>Bacteria</taxon>
        <taxon>Pseudomonadati</taxon>
        <taxon>Pseudomonadota</taxon>
        <taxon>Alphaproteobacteria</taxon>
        <taxon>Hyphomicrobiales</taxon>
        <taxon>Aurantimonadaceae</taxon>
        <taxon>Aureimonas</taxon>
    </lineage>
</organism>
<dbReference type="PIRSF" id="PIRSF034039">
    <property type="entry name" value="UCP034039"/>
    <property type="match status" value="1"/>
</dbReference>
<dbReference type="GO" id="GO:0090313">
    <property type="term" value="P:regulation of protein targeting to membrane"/>
    <property type="evidence" value="ECO:0007669"/>
    <property type="project" value="TreeGrafter"/>
</dbReference>
<evidence type="ECO:0000259" key="3">
    <source>
        <dbReference type="Pfam" id="PF05170"/>
    </source>
</evidence>
<feature type="region of interest" description="Disordered" evidence="2">
    <location>
        <begin position="240"/>
        <end position="263"/>
    </location>
</feature>
<dbReference type="GO" id="GO:0005886">
    <property type="term" value="C:plasma membrane"/>
    <property type="evidence" value="ECO:0007669"/>
    <property type="project" value="TreeGrafter"/>
</dbReference>
<gene>
    <name evidence="4" type="ORF">GGR04_002320</name>
</gene>
<feature type="coiled-coil region" evidence="1">
    <location>
        <begin position="1107"/>
        <end position="1173"/>
    </location>
</feature>
<reference evidence="4 5" key="1">
    <citation type="submission" date="2020-08" db="EMBL/GenBank/DDBJ databases">
        <title>Genomic Encyclopedia of Type Strains, Phase IV (KMG-IV): sequencing the most valuable type-strain genomes for metagenomic binning, comparative biology and taxonomic classification.</title>
        <authorList>
            <person name="Goeker M."/>
        </authorList>
    </citation>
    <scope>NUCLEOTIDE SEQUENCE [LARGE SCALE GENOMIC DNA]</scope>
    <source>
        <strain evidence="4 5">DSM 102238</strain>
    </source>
</reference>
<proteinExistence type="predicted"/>
<protein>
    <submittedName>
        <fullName evidence="4">Uncharacterized protein involved in outer membrane biogenesis</fullName>
    </submittedName>
</protein>
<dbReference type="EMBL" id="JACIEK010000005">
    <property type="protein sequence ID" value="MBB3998479.1"/>
    <property type="molecule type" value="Genomic_DNA"/>
</dbReference>
<name>A0A7W6H4V5_9HYPH</name>
<dbReference type="InterPro" id="IPR017023">
    <property type="entry name" value="UCP034039"/>
</dbReference>
<feature type="domain" description="AsmA" evidence="3">
    <location>
        <begin position="4"/>
        <end position="178"/>
    </location>
</feature>
<feature type="compositionally biased region" description="Low complexity" evidence="2">
    <location>
        <begin position="241"/>
        <end position="254"/>
    </location>
</feature>
<dbReference type="RefSeq" id="WP_183200024.1">
    <property type="nucleotide sequence ID" value="NZ_JACIEK010000005.1"/>
</dbReference>
<dbReference type="InterPro" id="IPR007844">
    <property type="entry name" value="AsmA"/>
</dbReference>
<comment type="caution">
    <text evidence="4">The sequence shown here is derived from an EMBL/GenBank/DDBJ whole genome shotgun (WGS) entry which is preliminary data.</text>
</comment>
<dbReference type="Proteomes" id="UP000542776">
    <property type="component" value="Unassembled WGS sequence"/>
</dbReference>
<dbReference type="InterPro" id="IPR052894">
    <property type="entry name" value="AsmA-related"/>
</dbReference>
<feature type="region of interest" description="Disordered" evidence="2">
    <location>
        <begin position="1197"/>
        <end position="1256"/>
    </location>
</feature>
<evidence type="ECO:0000313" key="5">
    <source>
        <dbReference type="Proteomes" id="UP000542776"/>
    </source>
</evidence>
<evidence type="ECO:0000256" key="2">
    <source>
        <dbReference type="SAM" id="MobiDB-lite"/>
    </source>
</evidence>
<dbReference type="PANTHER" id="PTHR30441:SF4">
    <property type="entry name" value="PROTEIN ASMA"/>
    <property type="match status" value="1"/>
</dbReference>
<evidence type="ECO:0000256" key="1">
    <source>
        <dbReference type="SAM" id="Coils"/>
    </source>
</evidence>
<sequence length="1256" mass="128984">MKVFIVLGSLLVAALLVLLVGPRFVDWTAYRASFETEASRILGQRVVVNGAASVRILPFPSVTFADVAIGDDPAAPVLTVRRFSMDAELAPYLSGEIRIFDMRIESPKLDLSVGADGQIRWPIGASASGPSTPVVVERLEIGNGAVTLRDARTGRTLALTDVDTTIAARSLRGPFTGEGTLFAAGEPLRFTVSTGADNGDGSMPLRVTAQSDRAGLAVSIDGLAAADGERPLLDGRLLVSTLPPKEGETPGPEGTAPPPFQLEGGLRITPSTIDARELKASIGGGTAPYLATGEASLDLGAVPHFDLRLEGQEFDVDAVVTPSNEGAAPSMASRVEGLRAALARIPTVSIPGRVAVSLPLVTLGDTAIRNLRFAGSPTGDGWSIETLSSEWPGRTLLEASGVATLRGEPRFRGSMLLAVRQPAAFVRWAGGGADPAIARLDRAGFSAEVDLAEDAQAFRDLELDLGGQMLSGSIVRSLRPEDRVVTVDLHGGRVELDAFAALFGAFAAGGPGIAPGERLDMQFEANPLRYADTEVGHVSADFTLDDGLLDIASFDAAGFAGADLHLEGTVADLFLQPAPDLSVDVSAAEPGRFIAFLQERLPNSPLLASLRRTAATLGPLQMQGTAASQPGAGAPALRVDLDGTAAGTKVGLAVAVENGLAARDLDGRFGLELSLANDTPAVLLDQLGLPALGVATPAPLTLVLKASGTPNAATAHSLRLTAPGSTIGADGTMTIGADGLATFATRLSARSRDLAPWLTALAVAAGQGLDALPVDLNARLAWDRGGWTLSDASGTVAGTRVNADLRATPGASVAGEVVLSELSGEWLWRLLTGLDDGDPDAASTPFGASLLPARPFALALSADRVTGLSEELTGLRTRLISDGGALSADGLEATLAGARLTGSGAFRNVAGTASLQAKARLANFPLGDDPAADLLTGRLTIEGTLAGGGRSMPELLASLAGDGAIELQDASLRGVRPDLLAAILPAADADGFTPTAESVEALVAAASPAARFDLGTATLPFAVAAGTLRVPSIDLRDGPATLAGEVRLAMAQAALDGSLVLSLPPSDDAAGAAADATTPSLAYRVGGTLRDPSLTADAQPLVGYLAARAYEREQARVEALQEDLRESVRLRREARLYRERQSLRDALRDAREAAEVEAERQAAAAAAAETERQAAAVRDREAAAAAEAAAQEIMRRTLSNGVVPPPSGRETSPSPAQGGAPGPRLDFRADSPAVPAVPSPSRGFPDLPGVGDPNAF</sequence>
<dbReference type="Pfam" id="PF05170">
    <property type="entry name" value="AsmA"/>
    <property type="match status" value="1"/>
</dbReference>
<feature type="compositionally biased region" description="Low complexity" evidence="2">
    <location>
        <begin position="1231"/>
        <end position="1241"/>
    </location>
</feature>
<dbReference type="PANTHER" id="PTHR30441">
    <property type="entry name" value="DUF748 DOMAIN-CONTAINING PROTEIN"/>
    <property type="match status" value="1"/>
</dbReference>
<keyword evidence="5" id="KW-1185">Reference proteome</keyword>
<accession>A0A7W6H4V5</accession>